<feature type="compositionally biased region" description="Low complexity" evidence="1">
    <location>
        <begin position="128"/>
        <end position="148"/>
    </location>
</feature>
<dbReference type="Proteomes" id="UP000008281">
    <property type="component" value="Unassembled WGS sequence"/>
</dbReference>
<dbReference type="EMBL" id="DS268539">
    <property type="protein sequence ID" value="EFO88020.1"/>
    <property type="molecule type" value="Genomic_DNA"/>
</dbReference>
<proteinExistence type="predicted"/>
<gene>
    <name evidence="2" type="ORF">CRE_05147</name>
</gene>
<evidence type="ECO:0000313" key="3">
    <source>
        <dbReference type="Proteomes" id="UP000008281"/>
    </source>
</evidence>
<dbReference type="HOGENOM" id="CLU_1278671_0_0_1"/>
<protein>
    <submittedName>
        <fullName evidence="2">Uncharacterized protein</fullName>
    </submittedName>
</protein>
<evidence type="ECO:0000313" key="2">
    <source>
        <dbReference type="EMBL" id="EFO88020.1"/>
    </source>
</evidence>
<accession>E3N6B6</accession>
<keyword evidence="3" id="KW-1185">Reference proteome</keyword>
<evidence type="ECO:0000256" key="1">
    <source>
        <dbReference type="SAM" id="MobiDB-lite"/>
    </source>
</evidence>
<reference evidence="2" key="1">
    <citation type="submission" date="2007-07" db="EMBL/GenBank/DDBJ databases">
        <title>PCAP assembly of the Caenorhabditis remanei genome.</title>
        <authorList>
            <consortium name="The Caenorhabditis remanei Sequencing Consortium"/>
            <person name="Wilson R.K."/>
        </authorList>
    </citation>
    <scope>NUCLEOTIDE SEQUENCE [LARGE SCALE GENOMIC DNA]</scope>
    <source>
        <strain evidence="2">PB4641</strain>
    </source>
</reference>
<dbReference type="AlphaFoldDB" id="E3N6B6"/>
<organism evidence="3">
    <name type="scientific">Caenorhabditis remanei</name>
    <name type="common">Caenorhabditis vulgaris</name>
    <dbReference type="NCBI Taxonomy" id="31234"/>
    <lineage>
        <taxon>Eukaryota</taxon>
        <taxon>Metazoa</taxon>
        <taxon>Ecdysozoa</taxon>
        <taxon>Nematoda</taxon>
        <taxon>Chromadorea</taxon>
        <taxon>Rhabditida</taxon>
        <taxon>Rhabditina</taxon>
        <taxon>Rhabditomorpha</taxon>
        <taxon>Rhabditoidea</taxon>
        <taxon>Rhabditidae</taxon>
        <taxon>Peloderinae</taxon>
        <taxon>Caenorhabditis</taxon>
    </lineage>
</organism>
<name>E3N6B6_CAERE</name>
<dbReference type="KEGG" id="crq:GCK72_022730"/>
<dbReference type="CTD" id="9808231"/>
<sequence>MADGLKVLLETVINSNSLSPKDLEHNTRIMENAQAIILELLAKKALMLNPASPSPSLSEPKDVLVSIFPFVKFETQRVLQDVNESVGSTSSASSSRNGRETSIFSSLSTSSDYKACSVSSDNSIRIQSTIESGSSTPSTETSGRTTESLEWPCEYQTFDDSKNDGRVDAIDKNEKVLQLYRATTATTQYILCKKGLCDRCGEEKISRRNWFNCEAS</sequence>
<dbReference type="GeneID" id="9808231"/>
<feature type="region of interest" description="Disordered" evidence="1">
    <location>
        <begin position="127"/>
        <end position="148"/>
    </location>
</feature>
<dbReference type="STRING" id="31234.E3N6B6"/>
<dbReference type="RefSeq" id="XP_003096051.2">
    <property type="nucleotide sequence ID" value="XM_003096003.2"/>
</dbReference>